<protein>
    <submittedName>
        <fullName evidence="1">Uncharacterized protein</fullName>
    </submittedName>
</protein>
<organism evidence="1 2">
    <name type="scientific">Trichinella nelsoni</name>
    <dbReference type="NCBI Taxonomy" id="6336"/>
    <lineage>
        <taxon>Eukaryota</taxon>
        <taxon>Metazoa</taxon>
        <taxon>Ecdysozoa</taxon>
        <taxon>Nematoda</taxon>
        <taxon>Enoplea</taxon>
        <taxon>Dorylaimia</taxon>
        <taxon>Trichinellida</taxon>
        <taxon>Trichinellidae</taxon>
        <taxon>Trichinella</taxon>
    </lineage>
</organism>
<gene>
    <name evidence="1" type="ORF">T07_15026</name>
</gene>
<accession>A0A0V0RMY3</accession>
<dbReference type="Proteomes" id="UP000054630">
    <property type="component" value="Unassembled WGS sequence"/>
</dbReference>
<reference evidence="1 2" key="1">
    <citation type="submission" date="2015-01" db="EMBL/GenBank/DDBJ databases">
        <title>Evolution of Trichinella species and genotypes.</title>
        <authorList>
            <person name="Korhonen P.K."/>
            <person name="Edoardo P."/>
            <person name="Giuseppe L.R."/>
            <person name="Gasser R.B."/>
        </authorList>
    </citation>
    <scope>NUCLEOTIDE SEQUENCE [LARGE SCALE GENOMIC DNA]</scope>
    <source>
        <strain evidence="1">ISS37</strain>
    </source>
</reference>
<keyword evidence="2" id="KW-1185">Reference proteome</keyword>
<name>A0A0V0RMY3_9BILA</name>
<proteinExistence type="predicted"/>
<dbReference type="AlphaFoldDB" id="A0A0V0RMY3"/>
<dbReference type="OrthoDB" id="10323984at2759"/>
<sequence length="211" mass="23619">MDWIVELALLPQQQLSVELEEENILGPDGSTSAAKAASHLVRTVSPSFILLARHLVAIPIGPLESMTDRDAPLLKLRHHADCDAFPQADLNLILIVCRKTVSHPIDKVSSWIGDRNWGVVQAEAFPVGAQDRWSAKLVPIWDQRRHRTPIDSPFVIFVNGNCTSHQSNRPLASRLRATGFQRMEPVFGFDVQNCSVSCFFIFATPHFSMRQ</sequence>
<evidence type="ECO:0000313" key="2">
    <source>
        <dbReference type="Proteomes" id="UP000054630"/>
    </source>
</evidence>
<dbReference type="EMBL" id="JYDL01000126">
    <property type="protein sequence ID" value="KRX15637.1"/>
    <property type="molecule type" value="Genomic_DNA"/>
</dbReference>
<evidence type="ECO:0000313" key="1">
    <source>
        <dbReference type="EMBL" id="KRX15637.1"/>
    </source>
</evidence>
<comment type="caution">
    <text evidence="1">The sequence shown here is derived from an EMBL/GenBank/DDBJ whole genome shotgun (WGS) entry which is preliminary data.</text>
</comment>